<name>A0A3B1A2A8_9ZZZZ</name>
<dbReference type="Gene3D" id="3.10.450.50">
    <property type="match status" value="1"/>
</dbReference>
<proteinExistence type="predicted"/>
<protein>
    <recommendedName>
        <fullName evidence="1">DUF4440 domain-containing protein</fullName>
    </recommendedName>
</protein>
<gene>
    <name evidence="2" type="ORF">MNBD_GAMMA23-764</name>
</gene>
<organism evidence="2">
    <name type="scientific">hydrothermal vent metagenome</name>
    <dbReference type="NCBI Taxonomy" id="652676"/>
    <lineage>
        <taxon>unclassified sequences</taxon>
        <taxon>metagenomes</taxon>
        <taxon>ecological metagenomes</taxon>
    </lineage>
</organism>
<evidence type="ECO:0000313" key="2">
    <source>
        <dbReference type="EMBL" id="VAW93862.1"/>
    </source>
</evidence>
<dbReference type="SUPFAM" id="SSF54427">
    <property type="entry name" value="NTF2-like"/>
    <property type="match status" value="1"/>
</dbReference>
<reference evidence="2" key="1">
    <citation type="submission" date="2018-06" db="EMBL/GenBank/DDBJ databases">
        <authorList>
            <person name="Zhirakovskaya E."/>
        </authorList>
    </citation>
    <scope>NUCLEOTIDE SEQUENCE</scope>
</reference>
<dbReference type="InterPro" id="IPR027843">
    <property type="entry name" value="DUF4440"/>
</dbReference>
<sequence length="158" mass="17909">MTLKRPMKYLTNLLITTIATLTLVNFANAGSNALCESDIKAVIKSYEKALNGSDIKEVVKLYAQDGVFMPSTKPTSTGHTQVASAYQYVFKALDLNVTFHFDEIVRKGDLAFVRTSSDGKIKLLQKNKTIENHSRELFIMKRIKGNWKIYRYMFNESG</sequence>
<feature type="domain" description="DUF4440" evidence="1">
    <location>
        <begin position="39"/>
        <end position="149"/>
    </location>
</feature>
<dbReference type="EMBL" id="UOFT01000034">
    <property type="protein sequence ID" value="VAW93862.1"/>
    <property type="molecule type" value="Genomic_DNA"/>
</dbReference>
<dbReference type="Pfam" id="PF14534">
    <property type="entry name" value="DUF4440"/>
    <property type="match status" value="1"/>
</dbReference>
<dbReference type="AlphaFoldDB" id="A0A3B1A2A8"/>
<accession>A0A3B1A2A8</accession>
<evidence type="ECO:0000259" key="1">
    <source>
        <dbReference type="Pfam" id="PF14534"/>
    </source>
</evidence>
<dbReference type="InterPro" id="IPR032710">
    <property type="entry name" value="NTF2-like_dom_sf"/>
</dbReference>